<evidence type="ECO:0000256" key="3">
    <source>
        <dbReference type="ARBA" id="ARBA00022989"/>
    </source>
</evidence>
<evidence type="ECO:0000256" key="5">
    <source>
        <dbReference type="ARBA" id="ARBA00023136"/>
    </source>
</evidence>
<evidence type="ECO:0000256" key="4">
    <source>
        <dbReference type="ARBA" id="ARBA00023034"/>
    </source>
</evidence>
<keyword evidence="4" id="KW-0333">Golgi apparatus</keyword>
<accession>A0A9N8EZ67</accession>
<name>A0A9N8EZ67_9STRA</name>
<feature type="transmembrane region" description="Helical" evidence="7">
    <location>
        <begin position="12"/>
        <end position="28"/>
    </location>
</feature>
<comment type="similarity">
    <text evidence="6">Belongs to the GOT1 family.</text>
</comment>
<comment type="caution">
    <text evidence="8">The sequence shown here is derived from an EMBL/GenBank/DDBJ whole genome shotgun (WGS) entry which is preliminary data.</text>
</comment>
<evidence type="ECO:0000313" key="8">
    <source>
        <dbReference type="EMBL" id="CAB9527420.1"/>
    </source>
</evidence>
<dbReference type="GO" id="GO:0006888">
    <property type="term" value="P:endoplasmic reticulum to Golgi vesicle-mediated transport"/>
    <property type="evidence" value="ECO:0007669"/>
    <property type="project" value="InterPro"/>
</dbReference>
<keyword evidence="2 7" id="KW-0812">Transmembrane</keyword>
<dbReference type="EMBL" id="CAICTM010001991">
    <property type="protein sequence ID" value="CAB9527420.1"/>
    <property type="molecule type" value="Genomic_DNA"/>
</dbReference>
<dbReference type="Pfam" id="PF04178">
    <property type="entry name" value="Got1"/>
    <property type="match status" value="1"/>
</dbReference>
<evidence type="ECO:0000256" key="2">
    <source>
        <dbReference type="ARBA" id="ARBA00022692"/>
    </source>
</evidence>
<sequence>MINDNTKIGTGLMVLGVVFLFLGIMFLFDSAMLALGDILFLTGLTLTIGVSRTVRFFSRPDRARGIISFFLGIILVMIRWPIVGMILQLYGLIYLFGQFFPIAAQSMRDTPVIGDLLKMPAVERFFEGLSRSSNSGRRAPV</sequence>
<keyword evidence="5 7" id="KW-0472">Membrane</keyword>
<evidence type="ECO:0000313" key="9">
    <source>
        <dbReference type="Proteomes" id="UP001153069"/>
    </source>
</evidence>
<evidence type="ECO:0000256" key="7">
    <source>
        <dbReference type="SAM" id="Phobius"/>
    </source>
</evidence>
<dbReference type="InterPro" id="IPR007305">
    <property type="entry name" value="Vesicle_transpt_Got1/SFT2"/>
</dbReference>
<evidence type="ECO:0000256" key="1">
    <source>
        <dbReference type="ARBA" id="ARBA00004653"/>
    </source>
</evidence>
<comment type="subcellular location">
    <subcellularLocation>
        <location evidence="1">Golgi apparatus membrane</location>
        <topology evidence="1">Multi-pass membrane protein</topology>
    </subcellularLocation>
</comment>
<dbReference type="GO" id="GO:0005829">
    <property type="term" value="C:cytosol"/>
    <property type="evidence" value="ECO:0007669"/>
    <property type="project" value="GOC"/>
</dbReference>
<dbReference type="PANTHER" id="PTHR21493">
    <property type="entry name" value="CGI-141-RELATED/LIPASE CONTAINING PROTEIN"/>
    <property type="match status" value="1"/>
</dbReference>
<evidence type="ECO:0000256" key="6">
    <source>
        <dbReference type="ARBA" id="ARBA00025799"/>
    </source>
</evidence>
<dbReference type="PANTHER" id="PTHR21493:SF9">
    <property type="entry name" value="GOLGI TRANSPORT PROTEIN 1-RELATED"/>
    <property type="match status" value="1"/>
</dbReference>
<keyword evidence="3 7" id="KW-1133">Transmembrane helix</keyword>
<dbReference type="InterPro" id="IPR045176">
    <property type="entry name" value="Got1"/>
</dbReference>
<dbReference type="GO" id="GO:0042147">
    <property type="term" value="P:retrograde transport, endosome to Golgi"/>
    <property type="evidence" value="ECO:0007669"/>
    <property type="project" value="InterPro"/>
</dbReference>
<dbReference type="OrthoDB" id="204784at2759"/>
<gene>
    <name evidence="8" type="ORF">SEMRO_1993_G309880.1</name>
</gene>
<feature type="transmembrane region" description="Helical" evidence="7">
    <location>
        <begin position="34"/>
        <end position="51"/>
    </location>
</feature>
<dbReference type="AlphaFoldDB" id="A0A9N8EZ67"/>
<feature type="transmembrane region" description="Helical" evidence="7">
    <location>
        <begin position="63"/>
        <end position="80"/>
    </location>
</feature>
<dbReference type="GO" id="GO:0000139">
    <property type="term" value="C:Golgi membrane"/>
    <property type="evidence" value="ECO:0007669"/>
    <property type="project" value="UniProtKB-SubCell"/>
</dbReference>
<keyword evidence="9" id="KW-1185">Reference proteome</keyword>
<dbReference type="Proteomes" id="UP001153069">
    <property type="component" value="Unassembled WGS sequence"/>
</dbReference>
<proteinExistence type="inferred from homology"/>
<protein>
    <submittedName>
        <fullName evidence="8">Vesicle transport protein GOT1B</fullName>
    </submittedName>
</protein>
<organism evidence="8 9">
    <name type="scientific">Seminavis robusta</name>
    <dbReference type="NCBI Taxonomy" id="568900"/>
    <lineage>
        <taxon>Eukaryota</taxon>
        <taxon>Sar</taxon>
        <taxon>Stramenopiles</taxon>
        <taxon>Ochrophyta</taxon>
        <taxon>Bacillariophyta</taxon>
        <taxon>Bacillariophyceae</taxon>
        <taxon>Bacillariophycidae</taxon>
        <taxon>Naviculales</taxon>
        <taxon>Naviculaceae</taxon>
        <taxon>Seminavis</taxon>
    </lineage>
</organism>
<reference evidence="8" key="1">
    <citation type="submission" date="2020-06" db="EMBL/GenBank/DDBJ databases">
        <authorList>
            <consortium name="Plant Systems Biology data submission"/>
        </authorList>
    </citation>
    <scope>NUCLEOTIDE SEQUENCE</scope>
    <source>
        <strain evidence="8">D6</strain>
    </source>
</reference>